<dbReference type="InterPro" id="IPR040346">
    <property type="entry name" value="GEX1/Brambleberry"/>
</dbReference>
<name>A0A1W0X3X8_HYPEX</name>
<reference evidence="4" key="1">
    <citation type="submission" date="2017-01" db="EMBL/GenBank/DDBJ databases">
        <title>Comparative genomics of anhydrobiosis in the tardigrade Hypsibius dujardini.</title>
        <authorList>
            <person name="Yoshida Y."/>
            <person name="Koutsovoulos G."/>
            <person name="Laetsch D."/>
            <person name="Stevens L."/>
            <person name="Kumar S."/>
            <person name="Horikawa D."/>
            <person name="Ishino K."/>
            <person name="Komine S."/>
            <person name="Tomita M."/>
            <person name="Blaxter M."/>
            <person name="Arakawa K."/>
        </authorList>
    </citation>
    <scope>NUCLEOTIDE SEQUENCE [LARGE SCALE GENOMIC DNA]</scope>
    <source>
        <strain evidence="4">Z151</strain>
    </source>
</reference>
<feature type="region of interest" description="Disordered" evidence="1">
    <location>
        <begin position="461"/>
        <end position="480"/>
    </location>
</feature>
<feature type="transmembrane region" description="Helical" evidence="2">
    <location>
        <begin position="333"/>
        <end position="352"/>
    </location>
</feature>
<keyword evidence="2" id="KW-0472">Membrane</keyword>
<evidence type="ECO:0008006" key="5">
    <source>
        <dbReference type="Google" id="ProtNLM"/>
    </source>
</evidence>
<feature type="transmembrane region" description="Helical" evidence="2">
    <location>
        <begin position="411"/>
        <end position="429"/>
    </location>
</feature>
<evidence type="ECO:0000313" key="4">
    <source>
        <dbReference type="Proteomes" id="UP000192578"/>
    </source>
</evidence>
<evidence type="ECO:0000313" key="3">
    <source>
        <dbReference type="EMBL" id="OQV22257.1"/>
    </source>
</evidence>
<protein>
    <recommendedName>
        <fullName evidence="5">Protein GAMETE EXPRESSED 1</fullName>
    </recommendedName>
</protein>
<dbReference type="PANTHER" id="PTHR33538">
    <property type="entry name" value="PROTEIN GAMETE EXPRESSED 1"/>
    <property type="match status" value="1"/>
</dbReference>
<keyword evidence="4" id="KW-1185">Reference proteome</keyword>
<dbReference type="AlphaFoldDB" id="A0A1W0X3X8"/>
<feature type="region of interest" description="Disordered" evidence="1">
    <location>
        <begin position="505"/>
        <end position="650"/>
    </location>
</feature>
<dbReference type="OrthoDB" id="377549at2759"/>
<dbReference type="PANTHER" id="PTHR33538:SF2">
    <property type="entry name" value="PROTEIN GAMETE EXPRESSED 1"/>
    <property type="match status" value="1"/>
</dbReference>
<evidence type="ECO:0000256" key="2">
    <source>
        <dbReference type="SAM" id="Phobius"/>
    </source>
</evidence>
<feature type="compositionally biased region" description="Low complexity" evidence="1">
    <location>
        <begin position="585"/>
        <end position="595"/>
    </location>
</feature>
<sequence length="650" mass="73752">MPVFDQNTLNIYCFPSSQGLQERKAHNIASDLVGRSPQGMLQRMGRSVLVFLLLALTVTATAYRDDELEEGADESAYVHFDNNDIQKAKTDYDRMVTYSQMPRYGDCWSTALTTLKESCRSMTEHAQHRLAFQFTNCFLLTTGIKIVSCNEADTIAECITRAKVEPEFFHTYRDFFTHTQSVCFYIASEEWNRQAEAQVNRLMSASHSVSLQLEESQSVQAAILDKQKVAALQLEESKTVQVAMLESQRMSTLQLEESKSVQESILDKQQKALASSEALVAHNDRLNQSITESQMALIGSFRELQRSTSETRLWMSDISASVSRLQSLFIDEFTTFYSLVFYVTAGVACFVLTSTKRTAAARIWLFLLLVGTFYLERQVGQYRLAEFEGDGGQRLTDSSIITHSLNEDAWFIRRIALAIATAVVVYFFYKYQDIHENNHILMLKLQEQFMELKSVVIHSSGRAPIDGPRRDGSSSDTSMTVPDKVVDFVMDNVDRLRRSLTPLRTFLQDEPDSTPHGHHSSSNNLKSVPEEDEDDRRSISMDGGDSTPRAPPRKRMSREVSPLSLDRMTPNRVLRSGSHPRESPVRSPSVQSSSSAFGRRLHGRRDINRREPTPEETRDGLKQLIELTSRAKQHFQEDFSMRNGNGSNDE</sequence>
<dbReference type="Proteomes" id="UP000192578">
    <property type="component" value="Unassembled WGS sequence"/>
</dbReference>
<feature type="compositionally biased region" description="Basic and acidic residues" evidence="1">
    <location>
        <begin position="604"/>
        <end position="621"/>
    </location>
</feature>
<keyword evidence="2" id="KW-1133">Transmembrane helix</keyword>
<gene>
    <name evidence="3" type="ORF">BV898_03760</name>
</gene>
<proteinExistence type="predicted"/>
<feature type="transmembrane region" description="Helical" evidence="2">
    <location>
        <begin position="359"/>
        <end position="375"/>
    </location>
</feature>
<comment type="caution">
    <text evidence="3">The sequence shown here is derived from an EMBL/GenBank/DDBJ whole genome shotgun (WGS) entry which is preliminary data.</text>
</comment>
<evidence type="ECO:0000256" key="1">
    <source>
        <dbReference type="SAM" id="MobiDB-lite"/>
    </source>
</evidence>
<organism evidence="3 4">
    <name type="scientific">Hypsibius exemplaris</name>
    <name type="common">Freshwater tardigrade</name>
    <dbReference type="NCBI Taxonomy" id="2072580"/>
    <lineage>
        <taxon>Eukaryota</taxon>
        <taxon>Metazoa</taxon>
        <taxon>Ecdysozoa</taxon>
        <taxon>Tardigrada</taxon>
        <taxon>Eutardigrada</taxon>
        <taxon>Parachela</taxon>
        <taxon>Hypsibioidea</taxon>
        <taxon>Hypsibiidae</taxon>
        <taxon>Hypsibius</taxon>
    </lineage>
</organism>
<accession>A0A1W0X3X8</accession>
<dbReference type="EMBL" id="MTYJ01000018">
    <property type="protein sequence ID" value="OQV22257.1"/>
    <property type="molecule type" value="Genomic_DNA"/>
</dbReference>
<keyword evidence="2" id="KW-0812">Transmembrane</keyword>